<keyword evidence="8" id="KW-1185">Reference proteome</keyword>
<evidence type="ECO:0000256" key="5">
    <source>
        <dbReference type="SAM" id="MobiDB-lite"/>
    </source>
</evidence>
<dbReference type="FunFam" id="1.25.40.10:FF:000088">
    <property type="entry name" value="Clustered mitochondria (CluA/CLU1) homolog"/>
    <property type="match status" value="1"/>
</dbReference>
<gene>
    <name evidence="7" type="primary">cluha</name>
</gene>
<dbReference type="GO" id="GO:0007005">
    <property type="term" value="P:mitochondrion organization"/>
    <property type="evidence" value="ECO:0007669"/>
    <property type="project" value="UniProtKB-UniRule"/>
</dbReference>
<keyword evidence="2" id="KW-0677">Repeat</keyword>
<dbReference type="SUPFAM" id="SSF103107">
    <property type="entry name" value="Hypothetical protein c14orf129, hspc210"/>
    <property type="match status" value="1"/>
</dbReference>
<dbReference type="PROSITE" id="PS51823">
    <property type="entry name" value="CLU"/>
    <property type="match status" value="1"/>
</dbReference>
<dbReference type="AlphaFoldDB" id="A0A674N517"/>
<dbReference type="InterPro" id="IPR011990">
    <property type="entry name" value="TPR-like_helical_dom_sf"/>
</dbReference>
<dbReference type="GeneTree" id="ENSGT00390000012485"/>
<evidence type="ECO:0000313" key="7">
    <source>
        <dbReference type="Ensembl" id="ENSTRUP00000068793.1"/>
    </source>
</evidence>
<reference evidence="7" key="2">
    <citation type="submission" date="2025-08" db="UniProtKB">
        <authorList>
            <consortium name="Ensembl"/>
        </authorList>
    </citation>
    <scope>IDENTIFICATION</scope>
</reference>
<feature type="compositionally biased region" description="Basic and acidic residues" evidence="5">
    <location>
        <begin position="12"/>
        <end position="27"/>
    </location>
</feature>
<dbReference type="Pfam" id="PF12807">
    <property type="entry name" value="eIF3_p135"/>
    <property type="match status" value="1"/>
</dbReference>
<dbReference type="FunFam" id="3.30.2280.10:FF:000001">
    <property type="entry name" value="Clustered mitochondria (CluA/CLU1) homolog"/>
    <property type="match status" value="1"/>
</dbReference>
<organism evidence="7 8">
    <name type="scientific">Takifugu rubripes</name>
    <name type="common">Japanese pufferfish</name>
    <name type="synonym">Fugu rubripes</name>
    <dbReference type="NCBI Taxonomy" id="31033"/>
    <lineage>
        <taxon>Eukaryota</taxon>
        <taxon>Metazoa</taxon>
        <taxon>Chordata</taxon>
        <taxon>Craniata</taxon>
        <taxon>Vertebrata</taxon>
        <taxon>Euteleostomi</taxon>
        <taxon>Actinopterygii</taxon>
        <taxon>Neopterygii</taxon>
        <taxon>Teleostei</taxon>
        <taxon>Neoteleostei</taxon>
        <taxon>Acanthomorphata</taxon>
        <taxon>Eupercaria</taxon>
        <taxon>Tetraodontiformes</taxon>
        <taxon>Tetradontoidea</taxon>
        <taxon>Tetraodontidae</taxon>
        <taxon>Takifugu</taxon>
    </lineage>
</organism>
<evidence type="ECO:0000256" key="3">
    <source>
        <dbReference type="ARBA" id="ARBA00022803"/>
    </source>
</evidence>
<dbReference type="Pfam" id="PF13236">
    <property type="entry name" value="CLU"/>
    <property type="match status" value="1"/>
</dbReference>
<dbReference type="InterPro" id="IPR033646">
    <property type="entry name" value="CLU-central"/>
</dbReference>
<name>A0A674N517_TAKRU</name>
<reference evidence="7" key="3">
    <citation type="submission" date="2025-09" db="UniProtKB">
        <authorList>
            <consortium name="Ensembl"/>
        </authorList>
    </citation>
    <scope>IDENTIFICATION</scope>
</reference>
<dbReference type="HAMAP" id="MF_03013">
    <property type="entry name" value="CLU"/>
    <property type="match status" value="1"/>
</dbReference>
<reference evidence="7 8" key="1">
    <citation type="journal article" date="2011" name="Genome Biol. Evol.">
        <title>Integration of the genetic map and genome assembly of fugu facilitates insights into distinct features of genome evolution in teleosts and mammals.</title>
        <authorList>
            <person name="Kai W."/>
            <person name="Kikuchi K."/>
            <person name="Tohari S."/>
            <person name="Chew A.K."/>
            <person name="Tay A."/>
            <person name="Fujiwara A."/>
            <person name="Hosoya S."/>
            <person name="Suetake H."/>
            <person name="Naruse K."/>
            <person name="Brenner S."/>
            <person name="Suzuki Y."/>
            <person name="Venkatesh B."/>
        </authorList>
    </citation>
    <scope>NUCLEOTIDE SEQUENCE [LARGE SCALE GENOMIC DNA]</scope>
</reference>
<keyword evidence="4" id="KW-0694">RNA-binding</keyword>
<evidence type="ECO:0000259" key="6">
    <source>
        <dbReference type="PROSITE" id="PS51823"/>
    </source>
</evidence>
<dbReference type="GO" id="GO:0003729">
    <property type="term" value="F:mRNA binding"/>
    <property type="evidence" value="ECO:0007669"/>
    <property type="project" value="TreeGrafter"/>
</dbReference>
<dbReference type="Gene3D" id="1.25.40.10">
    <property type="entry name" value="Tetratricopeptide repeat domain"/>
    <property type="match status" value="1"/>
</dbReference>
<dbReference type="InterPro" id="IPR028275">
    <property type="entry name" value="CLU_N"/>
</dbReference>
<keyword evidence="1 4" id="KW-0963">Cytoplasm</keyword>
<dbReference type="PANTHER" id="PTHR12601:SF10">
    <property type="entry name" value="CLUSTERED MITOCHONDRIA PROTEIN HOMOLOG"/>
    <property type="match status" value="1"/>
</dbReference>
<sequence length="1242" mass="140176">MNNADKAMVNGDEAHTPPEEAESKQDGNDVTDAGEESNEQEVIVIQDTGFTVKIQAPGTEPFDLQVSPQEMVQEIHQVLMDREDTCHRTCFSLQLDGNVLDNFAELKSIEGLQEGSLLKVVEEPYTVREARIHVRHIRDLLKSLDPSDAYNGVDCNSLSFLSIFTDGDLGDSGKRKKRGNELEQIDCTPPEHILPGSKDRPLVPLQPQNKDWKPMQCLKVLTMSGWNPPPGNRKMHGDLMYLYIVTVEERHVSVTASTRGFYLNQSTTYTFNPKPANPSFLSHSLVELLSQISPAFKKNFTALQKKRVQRHPFERIATPFQVYSWTAPQVDHAMDCVRAEDAYTSRLGYEEHIPGQTRDWNEELQTTRELPRKNLPERLLRERAIFKVHSDFAAAATRGAMAVIDGNVMAINPGEETRMQMFIWNNIFFSLGFDVRDHYRELGGDAAAHAAPTNDLNGVRAYGAVDVEGLYTLGTVVVDYRGYRVTAQSIIPGILEREQEQSVIYGSIDFGKTVVSHNKYLELLDKTSRPLKVQKHHVLNEKNECVELCSSVECKGIIGNDGRHYILDLLRTFPPDLNFLMVDGEELPLESQRQGFPRQHRHRLACLRQELIEAFVEHRYLLFMKMAALQLMQQKAIKDTKTDTSAITDNGECKGPLASKEFEESIPGLAQAKELAETLVAEDGSCIDAKSQEVVLNACKAVGSISNTCFDIRFNPDIFSPGVRFPNNTADEVLKEKQLLKDAAAFLVSCQVPLLVKDCLDHSALPMDGVTLTEALHQRGINVRYLGSVLEFVEKTPAKAQLEHIYRIGISELITRCAKHIFKTYLQGVELSALSAAVSHFLNCFLSSFPDAVAHLPPDELVSRRKSRKRRNRVPGSGDNTVWAMWTRLWRNMDLFKYNFDSRHKPAFTEEDILNIFPVVKHVNPKASDAFHFFQSGQAKVQQGFLKEGCELINEALNLFNNVYGAMHVEICACLRLLARLNYIMGDHPEALSNQQKAVLMSERVLGIEHPNTIQEYMHLALYCFANGQLSTALKLLYRARYLLLLVSGEDHPEMALLDSNIGLVLHGVMEYDLSLRFLENALTINKKYHGPRSLKVALSHHLVARVYESKAEFRSALQHEKEGYTIYKNQMGETHEKTKESSEYLKYLTQQAVALQRTMNEIYKNGSNASIMPLKFTAPSMASVLEQLNIINGIIFIPLSQKDLENLKAEVQRRQQQQELGKIEEPAADGLLELEDKIPVD</sequence>
<dbReference type="InterPro" id="IPR027523">
    <property type="entry name" value="CLU_prot"/>
</dbReference>
<feature type="region of interest" description="Disordered" evidence="5">
    <location>
        <begin position="1"/>
        <end position="37"/>
    </location>
</feature>
<dbReference type="InterPro" id="IPR023231">
    <property type="entry name" value="GSKIP_dom_sf"/>
</dbReference>
<dbReference type="Proteomes" id="UP000005226">
    <property type="component" value="Chromosome 11"/>
</dbReference>
<evidence type="ECO:0000256" key="4">
    <source>
        <dbReference type="HAMAP-Rule" id="MF_03013"/>
    </source>
</evidence>
<dbReference type="CDD" id="cd15466">
    <property type="entry name" value="CLU-central"/>
    <property type="match status" value="1"/>
</dbReference>
<comment type="function">
    <text evidence="4">mRNA-binding protein involved in proper cytoplasmic distribution of mitochondria. Specifically binds mRNAs of nuclear-encoded mitochondrial proteins in the cytoplasm and regulates transport or translation of these transcripts close to mitochondria, playing a role in mitochondrial biogenesis.</text>
</comment>
<keyword evidence="3" id="KW-0802">TPR repeat</keyword>
<dbReference type="Pfam" id="PF15044">
    <property type="entry name" value="CLU_N"/>
    <property type="match status" value="1"/>
</dbReference>
<dbReference type="Pfam" id="PF13424">
    <property type="entry name" value="TPR_12"/>
    <property type="match status" value="2"/>
</dbReference>
<evidence type="ECO:0000256" key="1">
    <source>
        <dbReference type="ARBA" id="ARBA00022490"/>
    </source>
</evidence>
<dbReference type="GO" id="GO:0048312">
    <property type="term" value="P:intracellular distribution of mitochondria"/>
    <property type="evidence" value="ECO:0007669"/>
    <property type="project" value="TreeGrafter"/>
</dbReference>
<dbReference type="Gene3D" id="3.30.2280.10">
    <property type="entry name" value="Hypothetical protein (hspc210)"/>
    <property type="match status" value="1"/>
</dbReference>
<dbReference type="Ensembl" id="ENSTRUT00000069170.1">
    <property type="protein sequence ID" value="ENSTRUP00000068793.1"/>
    <property type="gene ID" value="ENSTRUG00000015850.3"/>
</dbReference>
<proteinExistence type="inferred from homology"/>
<feature type="domain" description="Clu" evidence="6">
    <location>
        <begin position="338"/>
        <end position="580"/>
    </location>
</feature>
<evidence type="ECO:0000256" key="2">
    <source>
        <dbReference type="ARBA" id="ARBA00022737"/>
    </source>
</evidence>
<protein>
    <recommendedName>
        <fullName evidence="4">Clustered mitochondria protein homolog</fullName>
    </recommendedName>
</protein>
<accession>A0A674N517</accession>
<evidence type="ECO:0000313" key="8">
    <source>
        <dbReference type="Proteomes" id="UP000005226"/>
    </source>
</evidence>
<dbReference type="PANTHER" id="PTHR12601">
    <property type="entry name" value="EUKARYOTIC TRANSLATION INITIATION FACTOR 3 SUBUNIT EIF-3"/>
    <property type="match status" value="1"/>
</dbReference>
<dbReference type="SUPFAM" id="SSF48452">
    <property type="entry name" value="TPR-like"/>
    <property type="match status" value="2"/>
</dbReference>
<comment type="similarity">
    <text evidence="4">Belongs to the CLU family.</text>
</comment>
<dbReference type="InterPro" id="IPR025697">
    <property type="entry name" value="CLU_dom"/>
</dbReference>
<dbReference type="GO" id="GO:0005737">
    <property type="term" value="C:cytoplasm"/>
    <property type="evidence" value="ECO:0007669"/>
    <property type="project" value="UniProtKB-SubCell"/>
</dbReference>
<comment type="subcellular location">
    <subcellularLocation>
        <location evidence="4">Cytoplasm</location>
    </subcellularLocation>
    <subcellularLocation>
        <location evidence="4">Cytoplasmic granule</location>
    </subcellularLocation>
</comment>